<dbReference type="Proteomes" id="UP001589774">
    <property type="component" value="Unassembled WGS sequence"/>
</dbReference>
<dbReference type="RefSeq" id="WP_165446937.1">
    <property type="nucleotide sequence ID" value="NZ_JBHLWO010000002.1"/>
</dbReference>
<dbReference type="InterPro" id="IPR025683">
    <property type="entry name" value="Protein_beta"/>
</dbReference>
<gene>
    <name evidence="1" type="ORF">ACFFI0_16320</name>
</gene>
<evidence type="ECO:0000313" key="1">
    <source>
        <dbReference type="EMBL" id="MFC0319890.1"/>
    </source>
</evidence>
<protein>
    <recommendedName>
        <fullName evidence="3">T4 beta protein</fullName>
    </recommendedName>
</protein>
<comment type="caution">
    <text evidence="1">The sequence shown here is derived from an EMBL/GenBank/DDBJ whole genome shotgun (WGS) entry which is preliminary data.</text>
</comment>
<sequence length="355" mass="40697">MPTFRARQQENLVLRSFKFDGHMYPMLEIIKEYDRKRDSDKQSPFHEIYLDLIETIQSERVFVDLPLYLKERASMKNEVIAFSRSVIASKERRTKYLQSLGEASPKMIPVISSYLHKTGEIDTLQWQEAHLRPNFPSIAFRVMYNQFNEDWPIINQLATAVDFIILDLDNIAPYPSPSVRQIMNAWRSFSTCPKIILRSAINTDIQNVGLDHGEVVFDIDNGLIDTYKQPLLGQCFGDYAGIKKDDLTSGGAISPGFLFYDAVDNQFVGFKGSVKELSEFKNTIVPAVINSEAAKRMQASGLPYLDDRNWGWQTLLRIQHEGETGKSQAKFKRIAMEHYLHCIRVKIEAGELKTS</sequence>
<evidence type="ECO:0000313" key="2">
    <source>
        <dbReference type="Proteomes" id="UP001589774"/>
    </source>
</evidence>
<organism evidence="1 2">
    <name type="scientific">Olivibacter oleidegradans</name>
    <dbReference type="NCBI Taxonomy" id="760123"/>
    <lineage>
        <taxon>Bacteria</taxon>
        <taxon>Pseudomonadati</taxon>
        <taxon>Bacteroidota</taxon>
        <taxon>Sphingobacteriia</taxon>
        <taxon>Sphingobacteriales</taxon>
        <taxon>Sphingobacteriaceae</taxon>
        <taxon>Olivibacter</taxon>
    </lineage>
</organism>
<dbReference type="EMBL" id="JBHLWO010000002">
    <property type="protein sequence ID" value="MFC0319890.1"/>
    <property type="molecule type" value="Genomic_DNA"/>
</dbReference>
<evidence type="ECO:0008006" key="3">
    <source>
        <dbReference type="Google" id="ProtNLM"/>
    </source>
</evidence>
<dbReference type="Pfam" id="PF14350">
    <property type="entry name" value="Beta_protein"/>
    <property type="match status" value="1"/>
</dbReference>
<reference evidence="1 2" key="1">
    <citation type="submission" date="2024-09" db="EMBL/GenBank/DDBJ databases">
        <authorList>
            <person name="Sun Q."/>
            <person name="Mori K."/>
        </authorList>
    </citation>
    <scope>NUCLEOTIDE SEQUENCE [LARGE SCALE GENOMIC DNA]</scope>
    <source>
        <strain evidence="1 2">CCM 7765</strain>
    </source>
</reference>
<keyword evidence="2" id="KW-1185">Reference proteome</keyword>
<proteinExistence type="predicted"/>
<name>A0ABV6HM13_9SPHI</name>
<accession>A0ABV6HM13</accession>